<comment type="caution">
    <text evidence="2">The sequence shown here is derived from an EMBL/GenBank/DDBJ whole genome shotgun (WGS) entry which is preliminary data.</text>
</comment>
<evidence type="ECO:0000313" key="3">
    <source>
        <dbReference type="Proteomes" id="UP000532162"/>
    </source>
</evidence>
<dbReference type="RefSeq" id="WP_180695272.1">
    <property type="nucleotide sequence ID" value="NZ_JACCPJ010000002.1"/>
</dbReference>
<dbReference type="AlphaFoldDB" id="A0A7Z0RJQ9"/>
<evidence type="ECO:0000313" key="2">
    <source>
        <dbReference type="EMBL" id="NZD62916.1"/>
    </source>
</evidence>
<proteinExistence type="predicted"/>
<evidence type="ECO:0000256" key="1">
    <source>
        <dbReference type="SAM" id="MobiDB-lite"/>
    </source>
</evidence>
<dbReference type="EMBL" id="JACCPJ010000002">
    <property type="protein sequence ID" value="NZD62916.1"/>
    <property type="molecule type" value="Genomic_DNA"/>
</dbReference>
<protein>
    <submittedName>
        <fullName evidence="2">Uncharacterized protein</fullName>
    </submittedName>
</protein>
<feature type="region of interest" description="Disordered" evidence="1">
    <location>
        <begin position="254"/>
        <end position="281"/>
    </location>
</feature>
<feature type="compositionally biased region" description="Basic and acidic residues" evidence="1">
    <location>
        <begin position="267"/>
        <end position="281"/>
    </location>
</feature>
<gene>
    <name evidence="2" type="ORF">HX900_17570</name>
</gene>
<organism evidence="2 3">
    <name type="scientific">Rhizobium changzhiense</name>
    <dbReference type="NCBI Taxonomy" id="2692317"/>
    <lineage>
        <taxon>Bacteria</taxon>
        <taxon>Pseudomonadati</taxon>
        <taxon>Pseudomonadota</taxon>
        <taxon>Alphaproteobacteria</taxon>
        <taxon>Hyphomicrobiales</taxon>
        <taxon>Rhizobiaceae</taxon>
        <taxon>Rhizobium/Agrobacterium group</taxon>
        <taxon>Rhizobium</taxon>
    </lineage>
</organism>
<dbReference type="Proteomes" id="UP000532162">
    <property type="component" value="Unassembled WGS sequence"/>
</dbReference>
<sequence length="281" mass="30609">MPTISNEAEELHRMCVRFRDHESRLQTNAALAQLFGVKEESAGYHFFVSAIRLRFERFIQVVNEVVPNDRHRSNLNAAAQHLGSFVESRYWQAGWRDTRTNVFTETHLMALDMAGGGLASHAPVALPSEDELRTHVDDLHRALAGVEGSDDFVAQMVSQSIRTVIRMVELFDIFGSAAVGEKLFETHALIKQAADIAPKSRANAYVKAATIVGIVMAGLTSADAGFSAIENFYSRANSIGQLLLANPPALKLLPAPADQGPTVGDGDSSHTADEPGKQESR</sequence>
<reference evidence="2 3" key="1">
    <citation type="submission" date="2020-07" db="EMBL/GenBank/DDBJ databases">
        <authorList>
            <person name="Sun Q."/>
        </authorList>
    </citation>
    <scope>NUCLEOTIDE SEQUENCE [LARGE SCALE GENOMIC DNA]</scope>
    <source>
        <strain evidence="2 3">WYCCWR 11290</strain>
    </source>
</reference>
<accession>A0A7Z0RJQ9</accession>
<name>A0A7Z0RJQ9_9HYPH</name>